<reference evidence="1 2" key="1">
    <citation type="submission" date="2019-07" db="EMBL/GenBank/DDBJ databases">
        <title>Quadrisphaera sp. strain DD2A genome sequencing and assembly.</title>
        <authorList>
            <person name="Kim I."/>
        </authorList>
    </citation>
    <scope>NUCLEOTIDE SEQUENCE [LARGE SCALE GENOMIC DNA]</scope>
    <source>
        <strain evidence="1 2">DD2A</strain>
    </source>
</reference>
<organism evidence="1 2">
    <name type="scientific">Quadrisphaera setariae</name>
    <dbReference type="NCBI Taxonomy" id="2593304"/>
    <lineage>
        <taxon>Bacteria</taxon>
        <taxon>Bacillati</taxon>
        <taxon>Actinomycetota</taxon>
        <taxon>Actinomycetes</taxon>
        <taxon>Kineosporiales</taxon>
        <taxon>Kineosporiaceae</taxon>
        <taxon>Quadrisphaera</taxon>
    </lineage>
</organism>
<dbReference type="OrthoDB" id="9983191at2"/>
<gene>
    <name evidence="1" type="ORF">FMM08_01125</name>
</gene>
<evidence type="ECO:0000313" key="1">
    <source>
        <dbReference type="EMBL" id="TXR57880.1"/>
    </source>
</evidence>
<evidence type="ECO:0000313" key="2">
    <source>
        <dbReference type="Proteomes" id="UP000321234"/>
    </source>
</evidence>
<sequence>MTTSGPAPVPAPRRPRPQARPLLDELALLAQAVDVLAVRVAVSGELATGVRTRALGLHLAAAAAAVREQVARQRDVIAPVLVAADGGAGAELLAASLTSADRVLEVVGGIDPGASALLAQTAGVGALQQLGISTRALWSAMVDHERLWAAGAAPLARRLLTERAQRSTCG</sequence>
<protein>
    <submittedName>
        <fullName evidence="1">Uncharacterized protein</fullName>
    </submittedName>
</protein>
<accession>A0A5C8ZM52</accession>
<dbReference type="AlphaFoldDB" id="A0A5C8ZM52"/>
<comment type="caution">
    <text evidence="1">The sequence shown here is derived from an EMBL/GenBank/DDBJ whole genome shotgun (WGS) entry which is preliminary data.</text>
</comment>
<dbReference type="RefSeq" id="WP_147924491.1">
    <property type="nucleotide sequence ID" value="NZ_VKAC01000001.1"/>
</dbReference>
<dbReference type="EMBL" id="VKAC01000001">
    <property type="protein sequence ID" value="TXR57880.1"/>
    <property type="molecule type" value="Genomic_DNA"/>
</dbReference>
<dbReference type="Proteomes" id="UP000321234">
    <property type="component" value="Unassembled WGS sequence"/>
</dbReference>
<name>A0A5C8ZM52_9ACTN</name>
<proteinExistence type="predicted"/>
<keyword evidence="2" id="KW-1185">Reference proteome</keyword>